<keyword evidence="3 7" id="KW-0812">Transmembrane</keyword>
<feature type="transmembrane region" description="Helical" evidence="7">
    <location>
        <begin position="20"/>
        <end position="43"/>
    </location>
</feature>
<name>A0A9E2L2T0_9SPIR</name>
<feature type="transmembrane region" description="Helical" evidence="7">
    <location>
        <begin position="354"/>
        <end position="376"/>
    </location>
</feature>
<feature type="domain" description="MacB-like periplasmic core" evidence="9">
    <location>
        <begin position="19"/>
        <end position="237"/>
    </location>
</feature>
<dbReference type="InterPro" id="IPR025857">
    <property type="entry name" value="MacB_PCD"/>
</dbReference>
<dbReference type="AlphaFoldDB" id="A0A9E2L2T0"/>
<dbReference type="Proteomes" id="UP000823914">
    <property type="component" value="Unassembled WGS sequence"/>
</dbReference>
<evidence type="ECO:0000256" key="7">
    <source>
        <dbReference type="SAM" id="Phobius"/>
    </source>
</evidence>
<dbReference type="InterPro" id="IPR050250">
    <property type="entry name" value="Macrolide_Exporter_MacB"/>
</dbReference>
<evidence type="ECO:0000313" key="11">
    <source>
        <dbReference type="Proteomes" id="UP000823914"/>
    </source>
</evidence>
<dbReference type="Pfam" id="PF02687">
    <property type="entry name" value="FtsX"/>
    <property type="match status" value="1"/>
</dbReference>
<dbReference type="EMBL" id="JAHLFV010000207">
    <property type="protein sequence ID" value="MBU3850688.1"/>
    <property type="molecule type" value="Genomic_DNA"/>
</dbReference>
<dbReference type="Pfam" id="PF12704">
    <property type="entry name" value="MacB_PCD"/>
    <property type="match status" value="1"/>
</dbReference>
<gene>
    <name evidence="10" type="ORF">IAA16_08990</name>
</gene>
<dbReference type="GO" id="GO:0022857">
    <property type="term" value="F:transmembrane transporter activity"/>
    <property type="evidence" value="ECO:0007669"/>
    <property type="project" value="TreeGrafter"/>
</dbReference>
<comment type="subcellular location">
    <subcellularLocation>
        <location evidence="1">Cell membrane</location>
        <topology evidence="1">Multi-pass membrane protein</topology>
    </subcellularLocation>
</comment>
<proteinExistence type="inferred from homology"/>
<dbReference type="InterPro" id="IPR003838">
    <property type="entry name" value="ABC3_permease_C"/>
</dbReference>
<keyword evidence="2" id="KW-1003">Cell membrane</keyword>
<evidence type="ECO:0000259" key="9">
    <source>
        <dbReference type="Pfam" id="PF12704"/>
    </source>
</evidence>
<accession>A0A9E2L2T0</accession>
<dbReference type="GO" id="GO:0005886">
    <property type="term" value="C:plasma membrane"/>
    <property type="evidence" value="ECO:0007669"/>
    <property type="project" value="UniProtKB-SubCell"/>
</dbReference>
<evidence type="ECO:0000256" key="1">
    <source>
        <dbReference type="ARBA" id="ARBA00004651"/>
    </source>
</evidence>
<reference evidence="10" key="2">
    <citation type="submission" date="2021-04" db="EMBL/GenBank/DDBJ databases">
        <authorList>
            <person name="Gilroy R."/>
        </authorList>
    </citation>
    <scope>NUCLEOTIDE SEQUENCE</scope>
    <source>
        <strain evidence="10">Gambia15-2214</strain>
    </source>
</reference>
<feature type="transmembrane region" description="Helical" evidence="7">
    <location>
        <begin position="324"/>
        <end position="348"/>
    </location>
</feature>
<evidence type="ECO:0000259" key="8">
    <source>
        <dbReference type="Pfam" id="PF02687"/>
    </source>
</evidence>
<keyword evidence="4 7" id="KW-1133">Transmembrane helix</keyword>
<feature type="transmembrane region" description="Helical" evidence="7">
    <location>
        <begin position="270"/>
        <end position="296"/>
    </location>
</feature>
<evidence type="ECO:0000256" key="5">
    <source>
        <dbReference type="ARBA" id="ARBA00023136"/>
    </source>
</evidence>
<evidence type="ECO:0000256" key="2">
    <source>
        <dbReference type="ARBA" id="ARBA00022475"/>
    </source>
</evidence>
<keyword evidence="5 7" id="KW-0472">Membrane</keyword>
<evidence type="ECO:0000313" key="10">
    <source>
        <dbReference type="EMBL" id="MBU3850688.1"/>
    </source>
</evidence>
<evidence type="ECO:0000256" key="3">
    <source>
        <dbReference type="ARBA" id="ARBA00022692"/>
    </source>
</evidence>
<dbReference type="PANTHER" id="PTHR30572">
    <property type="entry name" value="MEMBRANE COMPONENT OF TRANSPORTER-RELATED"/>
    <property type="match status" value="1"/>
</dbReference>
<comment type="caution">
    <text evidence="10">The sequence shown here is derived from an EMBL/GenBank/DDBJ whole genome shotgun (WGS) entry which is preliminary data.</text>
</comment>
<evidence type="ECO:0000256" key="6">
    <source>
        <dbReference type="ARBA" id="ARBA00038076"/>
    </source>
</evidence>
<comment type="similarity">
    <text evidence="6">Belongs to the ABC-4 integral membrane protein family.</text>
</comment>
<reference evidence="10" key="1">
    <citation type="journal article" date="2021" name="PeerJ">
        <title>Extensive microbial diversity within the chicken gut microbiome revealed by metagenomics and culture.</title>
        <authorList>
            <person name="Gilroy R."/>
            <person name="Ravi A."/>
            <person name="Getino M."/>
            <person name="Pursley I."/>
            <person name="Horton D.L."/>
            <person name="Alikhan N.F."/>
            <person name="Baker D."/>
            <person name="Gharbi K."/>
            <person name="Hall N."/>
            <person name="Watson M."/>
            <person name="Adriaenssens E.M."/>
            <person name="Foster-Nyarko E."/>
            <person name="Jarju S."/>
            <person name="Secka A."/>
            <person name="Antonio M."/>
            <person name="Oren A."/>
            <person name="Chaudhuri R.R."/>
            <person name="La Ragione R."/>
            <person name="Hildebrand F."/>
            <person name="Pallen M.J."/>
        </authorList>
    </citation>
    <scope>NUCLEOTIDE SEQUENCE</scope>
    <source>
        <strain evidence="10">Gambia15-2214</strain>
    </source>
</reference>
<dbReference type="PANTHER" id="PTHR30572:SF4">
    <property type="entry name" value="ABC TRANSPORTER PERMEASE YTRF"/>
    <property type="match status" value="1"/>
</dbReference>
<sequence length="394" mass="41871">MFDDLLFALRNFRRNKIRSILSLLGIIIGVASVIVITSLSAGATQSIKDSYASAGLDLVRVSAGFMQRGRNALVTFNDTFRENLFDAVSNIKTIQYINSVNTTLSRGDTTVSANATAIEQGYLEINGIQLASGSDFTVSNQVLGQQKMLIGSEIAEGLFEDENPVGQKVIVIIDNATFNFEIVGVLEESTGSSTNNAVFVPRGFYNKKIKPSATANSIIVQCVSQEVAATVADHIQQYITFVSGSEYAARVTSMQAMLEQFEEVNGTVSLILSGIAAISLLVGGIGIMNIMIVTVTERRREIGIRKALGASPNVIRTQFLIESALITVLGGIIGICLGIGISLLAAIIMGNAFAIPFTACLIAFVFSAGIGIFFGFSPASRAAKLDPVEALASE</sequence>
<organism evidence="10 11">
    <name type="scientific">Candidatus Treponema excrementipullorum</name>
    <dbReference type="NCBI Taxonomy" id="2838768"/>
    <lineage>
        <taxon>Bacteria</taxon>
        <taxon>Pseudomonadati</taxon>
        <taxon>Spirochaetota</taxon>
        <taxon>Spirochaetia</taxon>
        <taxon>Spirochaetales</taxon>
        <taxon>Treponemataceae</taxon>
        <taxon>Treponema</taxon>
    </lineage>
</organism>
<feature type="domain" description="ABC3 transporter permease C-terminal" evidence="8">
    <location>
        <begin position="275"/>
        <end position="387"/>
    </location>
</feature>
<evidence type="ECO:0000256" key="4">
    <source>
        <dbReference type="ARBA" id="ARBA00022989"/>
    </source>
</evidence>
<protein>
    <submittedName>
        <fullName evidence="10">ABC transporter permease</fullName>
    </submittedName>
</protein>